<organism evidence="1 2">
    <name type="scientific">Paramecium octaurelia</name>
    <dbReference type="NCBI Taxonomy" id="43137"/>
    <lineage>
        <taxon>Eukaryota</taxon>
        <taxon>Sar</taxon>
        <taxon>Alveolata</taxon>
        <taxon>Ciliophora</taxon>
        <taxon>Intramacronucleata</taxon>
        <taxon>Oligohymenophorea</taxon>
        <taxon>Peniculida</taxon>
        <taxon>Parameciidae</taxon>
        <taxon>Paramecium</taxon>
    </lineage>
</organism>
<comment type="caution">
    <text evidence="1">The sequence shown here is derived from an EMBL/GenBank/DDBJ whole genome shotgun (WGS) entry which is preliminary data.</text>
</comment>
<proteinExistence type="predicted"/>
<keyword evidence="2" id="KW-1185">Reference proteome</keyword>
<evidence type="ECO:0000313" key="2">
    <source>
        <dbReference type="Proteomes" id="UP000683925"/>
    </source>
</evidence>
<accession>A0A8S1VHL6</accession>
<dbReference type="EMBL" id="CAJJDP010000067">
    <property type="protein sequence ID" value="CAD8177348.1"/>
    <property type="molecule type" value="Genomic_DNA"/>
</dbReference>
<dbReference type="Proteomes" id="UP000683925">
    <property type="component" value="Unassembled WGS sequence"/>
</dbReference>
<sequence length="82" mass="9757">MVKNMLHLIKKSMLIIIITIQLRNKTELLFKQFKLLIALMASCQQKYYNSGSPTLIHLRRIHHNQNQYSWNNIPDFMNEVSV</sequence>
<gene>
    <name evidence="1" type="ORF">POCTA_138.1.T0680264</name>
</gene>
<reference evidence="1" key="1">
    <citation type="submission" date="2021-01" db="EMBL/GenBank/DDBJ databases">
        <authorList>
            <consortium name="Genoscope - CEA"/>
            <person name="William W."/>
        </authorList>
    </citation>
    <scope>NUCLEOTIDE SEQUENCE</scope>
</reference>
<dbReference type="AlphaFoldDB" id="A0A8S1VHL6"/>
<protein>
    <submittedName>
        <fullName evidence="1">Uncharacterized protein</fullName>
    </submittedName>
</protein>
<name>A0A8S1VHL6_PAROT</name>
<evidence type="ECO:0000313" key="1">
    <source>
        <dbReference type="EMBL" id="CAD8177348.1"/>
    </source>
</evidence>